<sequence length="201" mass="22608">MAGHVLTSRESQAGTRLRLRARTASLHARLDRIIEASCLGEPLHLLRLLIIHHAALGSIVPDLEYAGAARLFPGWDGRSRLLALEADLAELRADPPRRLSIERLFQSEQEVWGALYAVEGSRLGNLILLGKVAEHGDDLGRRATRFLAHHPEEAVAWPRLVARLETLDYRGEDFETMVRGAEWVFGVYLMSAERHLSPERR</sequence>
<evidence type="ECO:0000313" key="1">
    <source>
        <dbReference type="EMBL" id="MBC4018080.1"/>
    </source>
</evidence>
<keyword evidence="2" id="KW-1185">Reference proteome</keyword>
<accession>A0A9X0R201</accession>
<dbReference type="CDD" id="cd19166">
    <property type="entry name" value="HemeO-bac"/>
    <property type="match status" value="1"/>
</dbReference>
<evidence type="ECO:0000313" key="2">
    <source>
        <dbReference type="Proteomes" id="UP000600101"/>
    </source>
</evidence>
<dbReference type="Proteomes" id="UP000600101">
    <property type="component" value="Unassembled WGS sequence"/>
</dbReference>
<dbReference type="SUPFAM" id="SSF48613">
    <property type="entry name" value="Heme oxygenase-like"/>
    <property type="match status" value="1"/>
</dbReference>
<dbReference type="EMBL" id="JACOMF010000041">
    <property type="protein sequence ID" value="MBC4018080.1"/>
    <property type="molecule type" value="Genomic_DNA"/>
</dbReference>
<protein>
    <submittedName>
        <fullName evidence="1">Biliverdin-producing heme oxygenase</fullName>
    </submittedName>
</protein>
<dbReference type="AlphaFoldDB" id="A0A9X0R201"/>
<dbReference type="InterPro" id="IPR016084">
    <property type="entry name" value="Haem_Oase-like_multi-hlx"/>
</dbReference>
<organism evidence="1 2">
    <name type="scientific">Siccirubricoccus deserti</name>
    <dbReference type="NCBI Taxonomy" id="2013562"/>
    <lineage>
        <taxon>Bacteria</taxon>
        <taxon>Pseudomonadati</taxon>
        <taxon>Pseudomonadota</taxon>
        <taxon>Alphaproteobacteria</taxon>
        <taxon>Acetobacterales</taxon>
        <taxon>Roseomonadaceae</taxon>
        <taxon>Siccirubricoccus</taxon>
    </lineage>
</organism>
<dbReference type="Gene3D" id="1.20.910.10">
    <property type="entry name" value="Heme oxygenase-like"/>
    <property type="match status" value="1"/>
</dbReference>
<comment type="caution">
    <text evidence="1">The sequence shown here is derived from an EMBL/GenBank/DDBJ whole genome shotgun (WGS) entry which is preliminary data.</text>
</comment>
<dbReference type="RefSeq" id="WP_186772835.1">
    <property type="nucleotide sequence ID" value="NZ_JACOMF010000041.1"/>
</dbReference>
<name>A0A9X0R201_9PROT</name>
<reference evidence="1" key="1">
    <citation type="submission" date="2020-08" db="EMBL/GenBank/DDBJ databases">
        <authorList>
            <person name="Hu Y."/>
            <person name="Nguyen S.V."/>
            <person name="Li F."/>
            <person name="Fanning S."/>
        </authorList>
    </citation>
    <scope>NUCLEOTIDE SEQUENCE</scope>
    <source>
        <strain evidence="1">SYSU D8009</strain>
    </source>
</reference>
<gene>
    <name evidence="1" type="ORF">H7965_22545</name>
</gene>
<proteinExistence type="predicted"/>